<dbReference type="PANTHER" id="PTHR11444">
    <property type="entry name" value="ASPARTATEAMMONIA/ARGININOSUCCINATE/ADENYLOSUCCINATE LYASE"/>
    <property type="match status" value="1"/>
</dbReference>
<evidence type="ECO:0000256" key="3">
    <source>
        <dbReference type="HAMAP-Rule" id="MF_00743"/>
    </source>
</evidence>
<dbReference type="Proteomes" id="UP000199656">
    <property type="component" value="Unassembled WGS sequence"/>
</dbReference>
<dbReference type="EC" id="4.2.1.2" evidence="3"/>
<evidence type="ECO:0000259" key="4">
    <source>
        <dbReference type="Pfam" id="PF00206"/>
    </source>
</evidence>
<dbReference type="FunFam" id="1.10.275.10:FF:000001">
    <property type="entry name" value="Fumarate hydratase, mitochondrial"/>
    <property type="match status" value="1"/>
</dbReference>
<name>A0A1H4CRM2_9BACT</name>
<comment type="subcellular location">
    <subcellularLocation>
        <location evidence="3">Cytoplasm</location>
    </subcellularLocation>
</comment>
<dbReference type="GO" id="GO:0004333">
    <property type="term" value="F:fumarate hydratase activity"/>
    <property type="evidence" value="ECO:0007669"/>
    <property type="project" value="UniProtKB-UniRule"/>
</dbReference>
<evidence type="ECO:0000313" key="7">
    <source>
        <dbReference type="Proteomes" id="UP000199656"/>
    </source>
</evidence>
<dbReference type="OrthoDB" id="9802809at2"/>
<comment type="function">
    <text evidence="3">Involved in the TCA cycle. Catalyzes the stereospecific interconversion of fumarate to L-malate.</text>
</comment>
<feature type="binding site" evidence="3">
    <location>
        <position position="189"/>
    </location>
    <ligand>
        <name>substrate</name>
    </ligand>
</feature>
<organism evidence="6 7">
    <name type="scientific">Chitinophaga terrae</name>
    <name type="common">ex Kim and Jung 2007</name>
    <dbReference type="NCBI Taxonomy" id="408074"/>
    <lineage>
        <taxon>Bacteria</taxon>
        <taxon>Pseudomonadati</taxon>
        <taxon>Bacteroidota</taxon>
        <taxon>Chitinophagia</taxon>
        <taxon>Chitinophagales</taxon>
        <taxon>Chitinophagaceae</taxon>
        <taxon>Chitinophaga</taxon>
    </lineage>
</organism>
<dbReference type="NCBIfam" id="TIGR00979">
    <property type="entry name" value="fumC_II"/>
    <property type="match status" value="1"/>
</dbReference>
<dbReference type="Gene3D" id="1.20.200.10">
    <property type="entry name" value="Fumarase/aspartase (Central domain)"/>
    <property type="match status" value="1"/>
</dbReference>
<proteinExistence type="inferred from homology"/>
<dbReference type="GO" id="GO:0006106">
    <property type="term" value="P:fumarate metabolic process"/>
    <property type="evidence" value="ECO:0007669"/>
    <property type="project" value="InterPro"/>
</dbReference>
<evidence type="ECO:0000256" key="1">
    <source>
        <dbReference type="ARBA" id="ARBA00009084"/>
    </source>
</evidence>
<feature type="domain" description="Fumarate lyase N-terminal" evidence="4">
    <location>
        <begin position="11"/>
        <end position="344"/>
    </location>
</feature>
<feature type="binding site" evidence="3">
    <location>
        <position position="321"/>
    </location>
    <ligand>
        <name>substrate</name>
    </ligand>
</feature>
<reference evidence="7" key="1">
    <citation type="submission" date="2016-10" db="EMBL/GenBank/DDBJ databases">
        <authorList>
            <person name="Varghese N."/>
            <person name="Submissions S."/>
        </authorList>
    </citation>
    <scope>NUCLEOTIDE SEQUENCE [LARGE SCALE GENOMIC DNA]</scope>
    <source>
        <strain evidence="7">DSM 23920</strain>
    </source>
</reference>
<dbReference type="InterPro" id="IPR005677">
    <property type="entry name" value="Fum_hydII"/>
</dbReference>
<dbReference type="InterPro" id="IPR000362">
    <property type="entry name" value="Fumarate_lyase_fam"/>
</dbReference>
<feature type="active site" description="Proton donor/acceptor" evidence="3">
    <location>
        <position position="190"/>
    </location>
</feature>
<dbReference type="FunFam" id="1.10.40.30:FF:000002">
    <property type="entry name" value="Fumarate hydratase class II"/>
    <property type="match status" value="1"/>
</dbReference>
<accession>A0A1H4CRM2</accession>
<evidence type="ECO:0000313" key="6">
    <source>
        <dbReference type="EMBL" id="SEA63030.1"/>
    </source>
</evidence>
<dbReference type="NCBIfam" id="NF008909">
    <property type="entry name" value="PRK12273.1"/>
    <property type="match status" value="1"/>
</dbReference>
<dbReference type="Pfam" id="PF00206">
    <property type="entry name" value="Lyase_1"/>
    <property type="match status" value="1"/>
</dbReference>
<evidence type="ECO:0000259" key="5">
    <source>
        <dbReference type="Pfam" id="PF10415"/>
    </source>
</evidence>
<dbReference type="GO" id="GO:0005737">
    <property type="term" value="C:cytoplasm"/>
    <property type="evidence" value="ECO:0007669"/>
    <property type="project" value="UniProtKB-SubCell"/>
</dbReference>
<dbReference type="STRING" id="408074.SAMN05660909_02747"/>
<comment type="subunit">
    <text evidence="3">Homotetramer.</text>
</comment>
<feature type="domain" description="Fumarase C C-terminal" evidence="5">
    <location>
        <begin position="410"/>
        <end position="462"/>
    </location>
</feature>
<dbReference type="EMBL" id="FNRL01000011">
    <property type="protein sequence ID" value="SEA63030.1"/>
    <property type="molecule type" value="Genomic_DNA"/>
</dbReference>
<dbReference type="GO" id="GO:0006108">
    <property type="term" value="P:malate metabolic process"/>
    <property type="evidence" value="ECO:0007669"/>
    <property type="project" value="TreeGrafter"/>
</dbReference>
<dbReference type="GO" id="GO:0006099">
    <property type="term" value="P:tricarboxylic acid cycle"/>
    <property type="evidence" value="ECO:0007669"/>
    <property type="project" value="UniProtKB-UniRule"/>
</dbReference>
<feature type="site" description="Important for catalytic activity" evidence="3">
    <location>
        <position position="333"/>
    </location>
</feature>
<dbReference type="UniPathway" id="UPA00223">
    <property type="reaction ID" value="UER01007"/>
</dbReference>
<feature type="active site" evidence="3">
    <location>
        <position position="320"/>
    </location>
</feature>
<dbReference type="FunFam" id="1.20.200.10:FF:000001">
    <property type="entry name" value="Fumarate hydratase, mitochondrial"/>
    <property type="match status" value="1"/>
</dbReference>
<dbReference type="PRINTS" id="PR00149">
    <property type="entry name" value="FUMRATELYASE"/>
</dbReference>
<gene>
    <name evidence="3" type="primary">fumC</name>
    <name evidence="6" type="ORF">SAMN05660909_02747</name>
</gene>
<protein>
    <recommendedName>
        <fullName evidence="3">Fumarate hydratase class II</fullName>
        <shortName evidence="3">Fumarase C</shortName>
        <ecNumber evidence="3">4.2.1.2</ecNumber>
    </recommendedName>
    <alternativeName>
        <fullName evidence="3">Aerobic fumarase</fullName>
    </alternativeName>
    <alternativeName>
        <fullName evidence="3">Iron-independent fumarase</fullName>
    </alternativeName>
</protein>
<dbReference type="SUPFAM" id="SSF48557">
    <property type="entry name" value="L-aspartase-like"/>
    <property type="match status" value="1"/>
</dbReference>
<keyword evidence="2 3" id="KW-0456">Lyase</keyword>
<dbReference type="CDD" id="cd01362">
    <property type="entry name" value="Fumarase_classII"/>
    <property type="match status" value="1"/>
</dbReference>
<feature type="binding site" evidence="3">
    <location>
        <begin position="326"/>
        <end position="328"/>
    </location>
    <ligand>
        <name>substrate</name>
    </ligand>
</feature>
<feature type="binding site" evidence="3">
    <location>
        <begin position="141"/>
        <end position="143"/>
    </location>
    <ligand>
        <name>substrate</name>
    </ligand>
</feature>
<dbReference type="PROSITE" id="PS00163">
    <property type="entry name" value="FUMARATE_LYASES"/>
    <property type="match status" value="1"/>
</dbReference>
<dbReference type="PANTHER" id="PTHR11444:SF1">
    <property type="entry name" value="FUMARATE HYDRATASE, MITOCHONDRIAL"/>
    <property type="match status" value="1"/>
</dbReference>
<feature type="binding site" evidence="3">
    <location>
        <begin position="99"/>
        <end position="101"/>
    </location>
    <ligand>
        <name>substrate</name>
    </ligand>
</feature>
<dbReference type="Pfam" id="PF10415">
    <property type="entry name" value="FumaraseC_C"/>
    <property type="match status" value="1"/>
</dbReference>
<keyword evidence="3" id="KW-0963">Cytoplasm</keyword>
<evidence type="ECO:0000256" key="2">
    <source>
        <dbReference type="ARBA" id="ARBA00023239"/>
    </source>
</evidence>
<comment type="miscellaneous">
    <text evidence="3">There are 2 substrate-binding sites: the catalytic A site, and the non-catalytic B site that may play a role in the transfer of substrate or product between the active site and the solvent. Alternatively, the B site may bind allosteric effectors.</text>
</comment>
<dbReference type="AlphaFoldDB" id="A0A1H4CRM2"/>
<dbReference type="InterPro" id="IPR020557">
    <property type="entry name" value="Fumarate_lyase_CS"/>
</dbReference>
<dbReference type="Gene3D" id="1.10.275.10">
    <property type="entry name" value="Fumarase/aspartase (N-terminal domain)"/>
    <property type="match status" value="1"/>
</dbReference>
<dbReference type="RefSeq" id="WP_089762480.1">
    <property type="nucleotide sequence ID" value="NZ_BKAT01000017.1"/>
</dbReference>
<dbReference type="HAMAP" id="MF_00743">
    <property type="entry name" value="FumaraseC"/>
    <property type="match status" value="1"/>
</dbReference>
<comment type="pathway">
    <text evidence="3">Carbohydrate metabolism; tricarboxylic acid cycle; (S)-malate from fumarate: step 1/1.</text>
</comment>
<dbReference type="Gene3D" id="1.10.40.30">
    <property type="entry name" value="Fumarase/aspartase (C-terminal domain)"/>
    <property type="match status" value="1"/>
</dbReference>
<comment type="catalytic activity">
    <reaction evidence="3">
        <text>(S)-malate = fumarate + H2O</text>
        <dbReference type="Rhea" id="RHEA:12460"/>
        <dbReference type="ChEBI" id="CHEBI:15377"/>
        <dbReference type="ChEBI" id="CHEBI:15589"/>
        <dbReference type="ChEBI" id="CHEBI:29806"/>
        <dbReference type="EC" id="4.2.1.2"/>
    </reaction>
</comment>
<dbReference type="InterPro" id="IPR024083">
    <property type="entry name" value="Fumarase/histidase_N"/>
</dbReference>
<dbReference type="InterPro" id="IPR008948">
    <property type="entry name" value="L-Aspartase-like"/>
</dbReference>
<dbReference type="InterPro" id="IPR022761">
    <property type="entry name" value="Fumarate_lyase_N"/>
</dbReference>
<keyword evidence="7" id="KW-1185">Reference proteome</keyword>
<dbReference type="InterPro" id="IPR018951">
    <property type="entry name" value="Fumarase_C_C"/>
</dbReference>
<comment type="similarity">
    <text evidence="1 3">Belongs to the class-II fumarase/aspartase family. Fumarase subfamily.</text>
</comment>
<keyword evidence="3" id="KW-0816">Tricarboxylic acid cycle</keyword>
<sequence>MEYRIEKDTMGEVKVPVNAYYGAQTQRSIENFKIAQDINKMPKEIIKAFAYLKKAAAITNLEAGVLPKEKSDLIGQVCDEILEGKLDDQFPLVVWQTGSGTQSNMNVNEVIAYRAHVIHGGQLTDKDKFIHPNDDVNKSQSSNDTFPTAMHIAAYKMLLEVTIPGIKKLRDTLAKKAEAFKHIVKIGRTHFMDATPLTLGQEISGYVSQLDHGLRAINNTLPHLAELALGGTAVGTGINTPKGYSENVAKNIATLTGLPFVTAENKFEALAAHDAIVEAHGALKTVAVSLMKIANDIRMLSSGPRAGIGEIHIPDNEPGSSIMPGKVNPTQCEALTMIAAQVLGNDVAINVGGATGHFELNVFKPVMIYNFLHSARLIGDGCVSFNDKCAEGIEPIEANIKKHVENSLMLVTALNTKIGYYKAAEIAQKAHKEGTTLKEMAVKLGYVTPAEFDEWVVPSHMVGEIK</sequence>
<feature type="binding site" description="in site B" evidence="3">
    <location>
        <begin position="131"/>
        <end position="134"/>
    </location>
    <ligand>
        <name>substrate</name>
    </ligand>
</feature>